<dbReference type="InterPro" id="IPR010419">
    <property type="entry name" value="CO_DH_gsu"/>
</dbReference>
<comment type="caution">
    <text evidence="1">The sequence shown here is derived from an EMBL/GenBank/DDBJ whole genome shotgun (WGS) entry which is preliminary data.</text>
</comment>
<gene>
    <name evidence="1" type="ORF">KIY12_10425</name>
</gene>
<evidence type="ECO:0000313" key="1">
    <source>
        <dbReference type="EMBL" id="MBX8645112.1"/>
    </source>
</evidence>
<dbReference type="EMBL" id="JAHEAC010000176">
    <property type="protein sequence ID" value="MBX8645112.1"/>
    <property type="molecule type" value="Genomic_DNA"/>
</dbReference>
<protein>
    <submittedName>
        <fullName evidence="1">Uncharacterized protein</fullName>
    </submittedName>
</protein>
<dbReference type="Pfam" id="PF06240">
    <property type="entry name" value="COXG"/>
    <property type="match status" value="1"/>
</dbReference>
<proteinExistence type="predicted"/>
<dbReference type="SUPFAM" id="SSF55961">
    <property type="entry name" value="Bet v1-like"/>
    <property type="match status" value="1"/>
</dbReference>
<evidence type="ECO:0000313" key="2">
    <source>
        <dbReference type="Proteomes" id="UP000750197"/>
    </source>
</evidence>
<dbReference type="InterPro" id="IPR023393">
    <property type="entry name" value="START-like_dom_sf"/>
</dbReference>
<organism evidence="1 2">
    <name type="scientific">Candidatus Sysuiplasma superficiale</name>
    <dbReference type="NCBI Taxonomy" id="2823368"/>
    <lineage>
        <taxon>Archaea</taxon>
        <taxon>Methanobacteriati</taxon>
        <taxon>Thermoplasmatota</taxon>
        <taxon>Thermoplasmata</taxon>
        <taxon>Candidatus Sysuiplasmatales</taxon>
        <taxon>Candidatus Sysuiplasmataceae</taxon>
        <taxon>Candidatus Sysuiplasma</taxon>
    </lineage>
</organism>
<dbReference type="Gene3D" id="3.30.530.20">
    <property type="match status" value="1"/>
</dbReference>
<dbReference type="AlphaFoldDB" id="A0A8J7YV80"/>
<feature type="non-terminal residue" evidence="1">
    <location>
        <position position="1"/>
    </location>
</feature>
<sequence>KMTDLRYSGEVKSESSVESIMRFVTSPERLASAFPDVRSFELKDGSSRIRFSIDLSRFSNRKDISHIAALTATLNLSYETVEERHVVIVGKGRSAGSAISVRVELKLEEVPGGTSVRWNATVNPGIVLRLVGRDEISSISEKFINHLIEEFRKGVSAG</sequence>
<reference evidence="1" key="1">
    <citation type="submission" date="2021-05" db="EMBL/GenBank/DDBJ databases">
        <title>Genomic insights into ecological role and evolution of a novel Thermoplasmata order Candidatus Sysuiplasmatales.</title>
        <authorList>
            <person name="Yuan Y."/>
        </authorList>
    </citation>
    <scope>NUCLEOTIDE SEQUENCE</scope>
    <source>
        <strain evidence="1">TUT19-bin139</strain>
    </source>
</reference>
<name>A0A8J7YV80_9ARCH</name>
<dbReference type="Proteomes" id="UP000750197">
    <property type="component" value="Unassembled WGS sequence"/>
</dbReference>
<accession>A0A8J7YV80</accession>